<evidence type="ECO:0000256" key="2">
    <source>
        <dbReference type="ARBA" id="ARBA00023015"/>
    </source>
</evidence>
<accession>A0A967BC42</accession>
<dbReference type="Gene3D" id="1.10.10.10">
    <property type="entry name" value="Winged helix-like DNA-binding domain superfamily/Winged helix DNA-binding domain"/>
    <property type="match status" value="1"/>
</dbReference>
<protein>
    <submittedName>
        <fullName evidence="6">LysR family transcriptional regulator</fullName>
    </submittedName>
</protein>
<dbReference type="Gene3D" id="3.40.190.10">
    <property type="entry name" value="Periplasmic binding protein-like II"/>
    <property type="match status" value="2"/>
</dbReference>
<dbReference type="InterPro" id="IPR058163">
    <property type="entry name" value="LysR-type_TF_proteobact-type"/>
</dbReference>
<dbReference type="PRINTS" id="PR00039">
    <property type="entry name" value="HTHLYSR"/>
</dbReference>
<keyword evidence="2" id="KW-0805">Transcription regulation</keyword>
<gene>
    <name evidence="6" type="ORF">HAT86_05000</name>
</gene>
<evidence type="ECO:0000259" key="5">
    <source>
        <dbReference type="PROSITE" id="PS50931"/>
    </source>
</evidence>
<dbReference type="InterPro" id="IPR036388">
    <property type="entry name" value="WH-like_DNA-bd_sf"/>
</dbReference>
<evidence type="ECO:0000313" key="6">
    <source>
        <dbReference type="EMBL" id="NHQ73825.1"/>
    </source>
</evidence>
<dbReference type="InterPro" id="IPR000847">
    <property type="entry name" value="LysR_HTH_N"/>
</dbReference>
<proteinExistence type="inferred from homology"/>
<dbReference type="PANTHER" id="PTHR30537">
    <property type="entry name" value="HTH-TYPE TRANSCRIPTIONAL REGULATOR"/>
    <property type="match status" value="1"/>
</dbReference>
<organism evidence="6 7">
    <name type="scientific">Roseovarius gahaiensis</name>
    <dbReference type="NCBI Taxonomy" id="2716691"/>
    <lineage>
        <taxon>Bacteria</taxon>
        <taxon>Pseudomonadati</taxon>
        <taxon>Pseudomonadota</taxon>
        <taxon>Alphaproteobacteria</taxon>
        <taxon>Rhodobacterales</taxon>
        <taxon>Roseobacteraceae</taxon>
        <taxon>Roseovarius</taxon>
    </lineage>
</organism>
<name>A0A967BC42_9RHOB</name>
<evidence type="ECO:0000256" key="1">
    <source>
        <dbReference type="ARBA" id="ARBA00009437"/>
    </source>
</evidence>
<dbReference type="InterPro" id="IPR036390">
    <property type="entry name" value="WH_DNA-bd_sf"/>
</dbReference>
<keyword evidence="3" id="KW-0238">DNA-binding</keyword>
<dbReference type="PANTHER" id="PTHR30537:SF5">
    <property type="entry name" value="HTH-TYPE TRANSCRIPTIONAL ACTIVATOR TTDR-RELATED"/>
    <property type="match status" value="1"/>
</dbReference>
<evidence type="ECO:0000256" key="4">
    <source>
        <dbReference type="ARBA" id="ARBA00023163"/>
    </source>
</evidence>
<dbReference type="GO" id="GO:0003700">
    <property type="term" value="F:DNA-binding transcription factor activity"/>
    <property type="evidence" value="ECO:0007669"/>
    <property type="project" value="InterPro"/>
</dbReference>
<comment type="caution">
    <text evidence="6">The sequence shown here is derived from an EMBL/GenBank/DDBJ whole genome shotgun (WGS) entry which is preliminary data.</text>
</comment>
<dbReference type="AlphaFoldDB" id="A0A967BC42"/>
<comment type="similarity">
    <text evidence="1">Belongs to the LysR transcriptional regulatory family.</text>
</comment>
<dbReference type="GO" id="GO:0003677">
    <property type="term" value="F:DNA binding"/>
    <property type="evidence" value="ECO:0007669"/>
    <property type="project" value="UniProtKB-KW"/>
</dbReference>
<dbReference type="SUPFAM" id="SSF53850">
    <property type="entry name" value="Periplasmic binding protein-like II"/>
    <property type="match status" value="1"/>
</dbReference>
<dbReference type="InterPro" id="IPR005119">
    <property type="entry name" value="LysR_subst-bd"/>
</dbReference>
<dbReference type="Pfam" id="PF03466">
    <property type="entry name" value="LysR_substrate"/>
    <property type="match status" value="1"/>
</dbReference>
<evidence type="ECO:0000313" key="7">
    <source>
        <dbReference type="Proteomes" id="UP000639775"/>
    </source>
</evidence>
<dbReference type="PROSITE" id="PS50931">
    <property type="entry name" value="HTH_LYSR"/>
    <property type="match status" value="1"/>
</dbReference>
<dbReference type="RefSeq" id="WP_167194034.1">
    <property type="nucleotide sequence ID" value="NZ_JAAORB010000005.1"/>
</dbReference>
<dbReference type="Pfam" id="PF00126">
    <property type="entry name" value="HTH_1"/>
    <property type="match status" value="1"/>
</dbReference>
<keyword evidence="4" id="KW-0804">Transcription</keyword>
<dbReference type="Proteomes" id="UP000639775">
    <property type="component" value="Unassembled WGS sequence"/>
</dbReference>
<evidence type="ECO:0000256" key="3">
    <source>
        <dbReference type="ARBA" id="ARBA00023125"/>
    </source>
</evidence>
<sequence length="295" mass="32859">MSPRLPNLVWLRTFETAARLQNFTLAGKELGLTQTAVSLHIRSLETALKRQLFVRQARHLQLTSEGEAYLLSISQALGDIRAATTNLFGVEEQQLITVRAPISTTALWLAKHLPDFKAQYPNISVRLVSTIWASAAADEDIDVDLRLGRSEEHDGPSEVISTETVIPVVGLQRLEKIADARDLRDQPLIYILGYDDTWTRYFAAAGLEPPEAAPAYSVDTSMAALALVSANAGCAAILTRFARQATLAHHQIGMIGPPVAFSQSHYLTRPKNRRKHKPEVRLFEDWLKRRFADEP</sequence>
<feature type="domain" description="HTH lysR-type" evidence="5">
    <location>
        <begin position="6"/>
        <end position="63"/>
    </location>
</feature>
<reference evidence="6" key="1">
    <citation type="submission" date="2020-03" db="EMBL/GenBank/DDBJ databases">
        <title>Roseovarius gahaiensis sp. nov., isolated from Gahai Saline Lake, China.</title>
        <authorList>
            <person name="Sun X."/>
        </authorList>
    </citation>
    <scope>NUCLEOTIDE SEQUENCE</scope>
    <source>
        <strain evidence="6">GH877</strain>
    </source>
</reference>
<keyword evidence="7" id="KW-1185">Reference proteome</keyword>
<dbReference type="SUPFAM" id="SSF46785">
    <property type="entry name" value="Winged helix' DNA-binding domain"/>
    <property type="match status" value="1"/>
</dbReference>
<dbReference type="EMBL" id="JAAORB010000005">
    <property type="protein sequence ID" value="NHQ73825.1"/>
    <property type="molecule type" value="Genomic_DNA"/>
</dbReference>